<dbReference type="OrthoDB" id="178000at2157"/>
<dbReference type="Proteomes" id="UP000216308">
    <property type="component" value="Unassembled WGS sequence"/>
</dbReference>
<dbReference type="Gene3D" id="1.10.287.1490">
    <property type="match status" value="1"/>
</dbReference>
<dbReference type="EMBL" id="NHPJ01000015">
    <property type="protein sequence ID" value="OYR58992.1"/>
    <property type="molecule type" value="Genomic_DNA"/>
</dbReference>
<feature type="region of interest" description="Disordered" evidence="2">
    <location>
        <begin position="357"/>
        <end position="389"/>
    </location>
</feature>
<proteinExistence type="predicted"/>
<feature type="compositionally biased region" description="Basic and acidic residues" evidence="2">
    <location>
        <begin position="138"/>
        <end position="152"/>
    </location>
</feature>
<reference evidence="3 4" key="1">
    <citation type="journal article" date="2014" name="Front. Microbiol.">
        <title>Population and genomic analysis of the genus Halorubrum.</title>
        <authorList>
            <person name="Fullmer M.S."/>
            <person name="Soucy S.M."/>
            <person name="Swithers K.S."/>
            <person name="Makkay A.M."/>
            <person name="Wheeler R."/>
            <person name="Ventosa A."/>
            <person name="Gogarten J.P."/>
            <person name="Papke R.T."/>
        </authorList>
    </citation>
    <scope>NUCLEOTIDE SEQUENCE [LARGE SCALE GENOMIC DNA]</scope>
    <source>
        <strain evidence="3 4">Cb34</strain>
    </source>
</reference>
<organism evidence="3 4">
    <name type="scientific">Halorubrum halodurans</name>
    <dbReference type="NCBI Taxonomy" id="1383851"/>
    <lineage>
        <taxon>Archaea</taxon>
        <taxon>Methanobacteriati</taxon>
        <taxon>Methanobacteriota</taxon>
        <taxon>Stenosarchaea group</taxon>
        <taxon>Halobacteria</taxon>
        <taxon>Halobacteriales</taxon>
        <taxon>Haloferacaceae</taxon>
        <taxon>Halorubrum</taxon>
    </lineage>
</organism>
<keyword evidence="4" id="KW-1185">Reference proteome</keyword>
<evidence type="ECO:0000256" key="1">
    <source>
        <dbReference type="SAM" id="Coils"/>
    </source>
</evidence>
<keyword evidence="1" id="KW-0175">Coiled coil</keyword>
<feature type="coiled-coil region" evidence="1">
    <location>
        <begin position="196"/>
        <end position="241"/>
    </location>
</feature>
<protein>
    <submittedName>
        <fullName evidence="3">Uncharacterized protein</fullName>
    </submittedName>
</protein>
<feature type="compositionally biased region" description="Low complexity" evidence="2">
    <location>
        <begin position="54"/>
        <end position="70"/>
    </location>
</feature>
<feature type="region of interest" description="Disordered" evidence="2">
    <location>
        <begin position="54"/>
        <end position="152"/>
    </location>
</feature>
<accession>A0A256IS71</accession>
<evidence type="ECO:0000256" key="2">
    <source>
        <dbReference type="SAM" id="MobiDB-lite"/>
    </source>
</evidence>
<name>A0A256IS71_9EURY</name>
<feature type="compositionally biased region" description="Low complexity" evidence="2">
    <location>
        <begin position="120"/>
        <end position="134"/>
    </location>
</feature>
<sequence length="389" mass="43269">MSDPRDQREDLPVDSEAFQEWVSHTADARDIDERELLNQLVSAFWVLDEINGLAPDADAVGGPADPSAPDDAPERVSGDPAAPSLYPASSEPTSSTGGDAAEGEDPSAADDSEGDDDDPSATGDSTTDDSTTGDSGEGDARPEIESRESLRREFDDLRGSIHAQFDVAQSVVELRRQVGDLSLDVEKQRSRQEQFTDRITDDLTRLNRQVEELKTDAGDDAADLERRVDEIDAGLDELESNHRELQSWIDEEFHELESNFEEFERWVDGEFDEIEALFERLLETTDDFEARLDDVTHSIEDVSTFEESQRDLADLRREAFRLGVDEGRCESCDSTVDLSMLTEPVCPSCERTFDGIDPSESWNPFAKPTLRTADDSANPMKPPDELDLE</sequence>
<comment type="caution">
    <text evidence="3">The sequence shown here is derived from an EMBL/GenBank/DDBJ whole genome shotgun (WGS) entry which is preliminary data.</text>
</comment>
<evidence type="ECO:0000313" key="3">
    <source>
        <dbReference type="EMBL" id="OYR58992.1"/>
    </source>
</evidence>
<evidence type="ECO:0000313" key="4">
    <source>
        <dbReference type="Proteomes" id="UP000216308"/>
    </source>
</evidence>
<feature type="compositionally biased region" description="Acidic residues" evidence="2">
    <location>
        <begin position="101"/>
        <end position="119"/>
    </location>
</feature>
<gene>
    <name evidence="3" type="ORF">DJ70_01605</name>
</gene>
<dbReference type="RefSeq" id="WP_094529561.1">
    <property type="nucleotide sequence ID" value="NZ_NHPJ01000015.1"/>
</dbReference>
<dbReference type="AlphaFoldDB" id="A0A256IS71"/>